<reference evidence="1" key="2">
    <citation type="journal article" date="2015" name="Fish Shellfish Immunol.">
        <title>Early steps in the European eel (Anguilla anguilla)-Vibrio vulnificus interaction in the gills: Role of the RtxA13 toxin.</title>
        <authorList>
            <person name="Callol A."/>
            <person name="Pajuelo D."/>
            <person name="Ebbesson L."/>
            <person name="Teles M."/>
            <person name="MacKenzie S."/>
            <person name="Amaro C."/>
        </authorList>
    </citation>
    <scope>NUCLEOTIDE SEQUENCE</scope>
</reference>
<sequence>MQRQPKVKNSCTVHWAPNAQPVPPCWQSLNMAPSELCSLLYLSE</sequence>
<evidence type="ECO:0000313" key="1">
    <source>
        <dbReference type="EMBL" id="JAH61426.1"/>
    </source>
</evidence>
<name>A0A0E9U6G5_ANGAN</name>
<reference evidence="1" key="1">
    <citation type="submission" date="2014-11" db="EMBL/GenBank/DDBJ databases">
        <authorList>
            <person name="Amaro Gonzalez C."/>
        </authorList>
    </citation>
    <scope>NUCLEOTIDE SEQUENCE</scope>
</reference>
<dbReference type="AlphaFoldDB" id="A0A0E9U6G5"/>
<accession>A0A0E9U6G5</accession>
<proteinExistence type="predicted"/>
<organism evidence="1">
    <name type="scientific">Anguilla anguilla</name>
    <name type="common">European freshwater eel</name>
    <name type="synonym">Muraena anguilla</name>
    <dbReference type="NCBI Taxonomy" id="7936"/>
    <lineage>
        <taxon>Eukaryota</taxon>
        <taxon>Metazoa</taxon>
        <taxon>Chordata</taxon>
        <taxon>Craniata</taxon>
        <taxon>Vertebrata</taxon>
        <taxon>Euteleostomi</taxon>
        <taxon>Actinopterygii</taxon>
        <taxon>Neopterygii</taxon>
        <taxon>Teleostei</taxon>
        <taxon>Anguilliformes</taxon>
        <taxon>Anguillidae</taxon>
        <taxon>Anguilla</taxon>
    </lineage>
</organism>
<dbReference type="EMBL" id="GBXM01047151">
    <property type="protein sequence ID" value="JAH61426.1"/>
    <property type="molecule type" value="Transcribed_RNA"/>
</dbReference>
<protein>
    <submittedName>
        <fullName evidence="1">Uncharacterized protein</fullName>
    </submittedName>
</protein>